<evidence type="ECO:0000313" key="1">
    <source>
        <dbReference type="EMBL" id="CAF4869756.1"/>
    </source>
</evidence>
<evidence type="ECO:0000313" key="2">
    <source>
        <dbReference type="Proteomes" id="UP000676336"/>
    </source>
</evidence>
<dbReference type="AlphaFoldDB" id="A0A8S3BXV2"/>
<dbReference type="Proteomes" id="UP000676336">
    <property type="component" value="Unassembled WGS sequence"/>
</dbReference>
<accession>A0A8S3BXV2</accession>
<proteinExistence type="predicted"/>
<comment type="caution">
    <text evidence="1">The sequence shown here is derived from an EMBL/GenBank/DDBJ whole genome shotgun (WGS) entry which is preliminary data.</text>
</comment>
<protein>
    <submittedName>
        <fullName evidence="1">Uncharacterized protein</fullName>
    </submittedName>
</protein>
<organism evidence="1 2">
    <name type="scientific">Rotaria magnacalcarata</name>
    <dbReference type="NCBI Taxonomy" id="392030"/>
    <lineage>
        <taxon>Eukaryota</taxon>
        <taxon>Metazoa</taxon>
        <taxon>Spiralia</taxon>
        <taxon>Gnathifera</taxon>
        <taxon>Rotifera</taxon>
        <taxon>Eurotatoria</taxon>
        <taxon>Bdelloidea</taxon>
        <taxon>Philodinida</taxon>
        <taxon>Philodinidae</taxon>
        <taxon>Rotaria</taxon>
    </lineage>
</organism>
<feature type="non-terminal residue" evidence="1">
    <location>
        <position position="1"/>
    </location>
</feature>
<sequence>KQLQQCQLPQQTQHWPLQQLQRLLQQRLQYLSRLQQQQALPHGRKKDLSSYYYFFK</sequence>
<name>A0A8S3BXV2_9BILA</name>
<gene>
    <name evidence="1" type="ORF">SMN809_LOCUS50276</name>
</gene>
<dbReference type="EMBL" id="CAJOBI010165960">
    <property type="protein sequence ID" value="CAF4869756.1"/>
    <property type="molecule type" value="Genomic_DNA"/>
</dbReference>
<reference evidence="1" key="1">
    <citation type="submission" date="2021-02" db="EMBL/GenBank/DDBJ databases">
        <authorList>
            <person name="Nowell W R."/>
        </authorList>
    </citation>
    <scope>NUCLEOTIDE SEQUENCE</scope>
</reference>